<dbReference type="EMBL" id="CAJPIJ010000163">
    <property type="protein sequence ID" value="CAG1999175.1"/>
    <property type="molecule type" value="Genomic_DNA"/>
</dbReference>
<dbReference type="Proteomes" id="UP000746612">
    <property type="component" value="Unassembled WGS sequence"/>
</dbReference>
<accession>A0A4U9F015</accession>
<evidence type="ECO:0000313" key="3">
    <source>
        <dbReference type="Proteomes" id="UP000746612"/>
    </source>
</evidence>
<name>A0A4U9F015_GIBZA</name>
<reference evidence="2" key="1">
    <citation type="submission" date="2019-04" db="EMBL/GenBank/DDBJ databases">
        <authorList>
            <person name="Melise S."/>
            <person name="Noan J."/>
            <person name="Okalmin O."/>
        </authorList>
    </citation>
    <scope>NUCLEOTIDE SEQUENCE</scope>
    <source>
        <strain evidence="2">FN9</strain>
    </source>
</reference>
<sequence>MRRPDANGRLCVCARAQEHVTPLVDLLNVPLEKLNYKEGGGGPDELIARSDAASLSIAESTAFNAHLAVLRGATTQDPIGILRSNALYMFKANHNRRQLWPEP</sequence>
<evidence type="ECO:0000313" key="2">
    <source>
        <dbReference type="EMBL" id="VIO58740.1"/>
    </source>
</evidence>
<evidence type="ECO:0000313" key="1">
    <source>
        <dbReference type="EMBL" id="CAG1999175.1"/>
    </source>
</evidence>
<proteinExistence type="predicted"/>
<organism evidence="1 3">
    <name type="scientific">Gibberella zeae</name>
    <name type="common">Wheat head blight fungus</name>
    <name type="synonym">Fusarium graminearum</name>
    <dbReference type="NCBI Taxonomy" id="5518"/>
    <lineage>
        <taxon>Eukaryota</taxon>
        <taxon>Fungi</taxon>
        <taxon>Dikarya</taxon>
        <taxon>Ascomycota</taxon>
        <taxon>Pezizomycotina</taxon>
        <taxon>Sordariomycetes</taxon>
        <taxon>Hypocreomycetidae</taxon>
        <taxon>Hypocreales</taxon>
        <taxon>Nectriaceae</taxon>
        <taxon>Fusarium</taxon>
    </lineage>
</organism>
<dbReference type="EMBL" id="CAAKMV010000135">
    <property type="protein sequence ID" value="VIO58740.1"/>
    <property type="molecule type" value="Genomic_DNA"/>
</dbReference>
<protein>
    <submittedName>
        <fullName evidence="1">Uncharacterized protein</fullName>
    </submittedName>
</protein>
<reference evidence="1" key="2">
    <citation type="submission" date="2021-03" db="EMBL/GenBank/DDBJ databases">
        <authorList>
            <person name="Alouane T."/>
            <person name="Langin T."/>
            <person name="Bonhomme L."/>
        </authorList>
    </citation>
    <scope>NUCLEOTIDE SEQUENCE</scope>
    <source>
        <strain evidence="1">MDC_Fg202</strain>
    </source>
</reference>
<dbReference type="AlphaFoldDB" id="A0A4U9F015"/>
<gene>
    <name evidence="2" type="ORF">FUG_LOCUS318413</name>
    <name evidence="1" type="ORF">MDCFG202_LOCUS449369</name>
</gene>